<evidence type="ECO:0000313" key="2">
    <source>
        <dbReference type="Proteomes" id="UP000291591"/>
    </source>
</evidence>
<comment type="caution">
    <text evidence="1">The sequence shown here is derived from an EMBL/GenBank/DDBJ whole genome shotgun (WGS) entry which is preliminary data.</text>
</comment>
<name>A0A4Q7UW36_PSEST</name>
<gene>
    <name evidence="1" type="ORF">EV383_1935</name>
</gene>
<dbReference type="Gene3D" id="3.30.530.20">
    <property type="match status" value="1"/>
</dbReference>
<sequence>MRYADGPTAESEIVVDAPAEALWPLVTDLSLMAELSSELQRVDWLDGADGPASDVRFRGHSAHSAIGEWSTVSTVTVWEPGRRFGWEVERDQPGGPAASWLFELAPAGGGTRVRQWARLGPGPSGLTPAIERRPDKEERMVAVRLDEWRSAMEANLAAFKERAESGS</sequence>
<keyword evidence="2" id="KW-1185">Reference proteome</keyword>
<organism evidence="1 2">
    <name type="scientific">Pseudonocardia sediminis</name>
    <dbReference type="NCBI Taxonomy" id="1397368"/>
    <lineage>
        <taxon>Bacteria</taxon>
        <taxon>Bacillati</taxon>
        <taxon>Actinomycetota</taxon>
        <taxon>Actinomycetes</taxon>
        <taxon>Pseudonocardiales</taxon>
        <taxon>Pseudonocardiaceae</taxon>
        <taxon>Pseudonocardia</taxon>
    </lineage>
</organism>
<dbReference type="InterPro" id="IPR019587">
    <property type="entry name" value="Polyketide_cyclase/dehydratase"/>
</dbReference>
<dbReference type="AlphaFoldDB" id="A0A4Q7UW36"/>
<dbReference type="OrthoDB" id="3779334at2"/>
<reference evidence="1 2" key="1">
    <citation type="submission" date="2019-02" db="EMBL/GenBank/DDBJ databases">
        <title>Sequencing the genomes of 1000 actinobacteria strains.</title>
        <authorList>
            <person name="Klenk H.-P."/>
        </authorList>
    </citation>
    <scope>NUCLEOTIDE SEQUENCE [LARGE SCALE GENOMIC DNA]</scope>
    <source>
        <strain evidence="1 2">DSM 45779</strain>
    </source>
</reference>
<dbReference type="InterPro" id="IPR023393">
    <property type="entry name" value="START-like_dom_sf"/>
</dbReference>
<dbReference type="Pfam" id="PF10604">
    <property type="entry name" value="Polyketide_cyc2"/>
    <property type="match status" value="1"/>
</dbReference>
<protein>
    <submittedName>
        <fullName evidence="1">Polyketide cyclase/dehydrase/lipid transport protein</fullName>
    </submittedName>
</protein>
<dbReference type="RefSeq" id="WP_130289594.1">
    <property type="nucleotide sequence ID" value="NZ_SHKL01000001.1"/>
</dbReference>
<dbReference type="CDD" id="cd07812">
    <property type="entry name" value="SRPBCC"/>
    <property type="match status" value="1"/>
</dbReference>
<dbReference type="SUPFAM" id="SSF55961">
    <property type="entry name" value="Bet v1-like"/>
    <property type="match status" value="1"/>
</dbReference>
<proteinExistence type="predicted"/>
<dbReference type="EMBL" id="SHKL01000001">
    <property type="protein sequence ID" value="RZT85071.1"/>
    <property type="molecule type" value="Genomic_DNA"/>
</dbReference>
<accession>A0A4Q7UW36</accession>
<evidence type="ECO:0000313" key="1">
    <source>
        <dbReference type="EMBL" id="RZT85071.1"/>
    </source>
</evidence>
<dbReference type="Proteomes" id="UP000291591">
    <property type="component" value="Unassembled WGS sequence"/>
</dbReference>